<evidence type="ECO:0000313" key="1">
    <source>
        <dbReference type="EMBL" id="EFZ36589.1"/>
    </source>
</evidence>
<gene>
    <name evidence="1" type="ORF">HMPREF0663_11502</name>
</gene>
<proteinExistence type="predicted"/>
<dbReference type="RefSeq" id="WP_004369646.1">
    <property type="nucleotide sequence ID" value="NZ_GL833119.1"/>
</dbReference>
<protein>
    <submittedName>
        <fullName evidence="1">Uncharacterized protein</fullName>
    </submittedName>
</protein>
<name>E7RQQ1_9BACT</name>
<dbReference type="AlphaFoldDB" id="E7RQQ1"/>
<organism evidence="1 2">
    <name type="scientific">Hoylesella oralis ATCC 33269</name>
    <dbReference type="NCBI Taxonomy" id="873533"/>
    <lineage>
        <taxon>Bacteria</taxon>
        <taxon>Pseudomonadati</taxon>
        <taxon>Bacteroidota</taxon>
        <taxon>Bacteroidia</taxon>
        <taxon>Bacteroidales</taxon>
        <taxon>Prevotellaceae</taxon>
        <taxon>Hoylesella</taxon>
    </lineage>
</organism>
<comment type="caution">
    <text evidence="1">The sequence shown here is derived from an EMBL/GenBank/DDBJ whole genome shotgun (WGS) entry which is preliminary data.</text>
</comment>
<dbReference type="Proteomes" id="UP000005580">
    <property type="component" value="Unassembled WGS sequence"/>
</dbReference>
<dbReference type="STRING" id="28134.SAMN05444288_2081"/>
<accession>E7RQQ1</accession>
<evidence type="ECO:0000313" key="2">
    <source>
        <dbReference type="Proteomes" id="UP000005580"/>
    </source>
</evidence>
<dbReference type="EMBL" id="AEPE02000005">
    <property type="protein sequence ID" value="EFZ36589.1"/>
    <property type="molecule type" value="Genomic_DNA"/>
</dbReference>
<keyword evidence="2" id="KW-1185">Reference proteome</keyword>
<reference evidence="1" key="1">
    <citation type="submission" date="2011-01" db="EMBL/GenBank/DDBJ databases">
        <authorList>
            <person name="Muzny D."/>
            <person name="Qin X."/>
            <person name="Buhay C."/>
            <person name="Dugan-Rocha S."/>
            <person name="Ding Y."/>
            <person name="Chen G."/>
            <person name="Hawes A."/>
            <person name="Holder M."/>
            <person name="Jhangiani S."/>
            <person name="Johnson A."/>
            <person name="Khan Z."/>
            <person name="Li Z."/>
            <person name="Liu W."/>
            <person name="Liu X."/>
            <person name="Perez L."/>
            <person name="Shen H."/>
            <person name="Wang Q."/>
            <person name="Watt J."/>
            <person name="Xi L."/>
            <person name="Xin Y."/>
            <person name="Zhou J."/>
            <person name="Deng J."/>
            <person name="Jiang H."/>
            <person name="Liu Y."/>
            <person name="Qu J."/>
            <person name="Song X.-Z."/>
            <person name="Zhang L."/>
            <person name="Villasana D."/>
            <person name="Johnson A."/>
            <person name="Liu J."/>
            <person name="Liyanage D."/>
            <person name="Lorensuhewa L."/>
            <person name="Robinson T."/>
            <person name="Song A."/>
            <person name="Song B.-B."/>
            <person name="Dinh H."/>
            <person name="Thornton R."/>
            <person name="Coyle M."/>
            <person name="Francisco L."/>
            <person name="Jackson L."/>
            <person name="Javaid M."/>
            <person name="Korchina V."/>
            <person name="Kovar C."/>
            <person name="Mata R."/>
            <person name="Mathew T."/>
            <person name="Ngo R."/>
            <person name="Nguyen L."/>
            <person name="Nguyen N."/>
            <person name="Okwuonu G."/>
            <person name="Ongeri F."/>
            <person name="Pham C."/>
            <person name="Simmons D."/>
            <person name="Wilczek-Boney K."/>
            <person name="Hale W."/>
            <person name="Jakkamsetti A."/>
            <person name="Pham P."/>
            <person name="Ruth R."/>
            <person name="San Lucas F."/>
            <person name="Warren J."/>
            <person name="Zhang J."/>
            <person name="Zhao Z."/>
            <person name="Zhou C."/>
            <person name="Zhu D."/>
            <person name="Lee S."/>
            <person name="Bess C."/>
            <person name="Blankenburg K."/>
            <person name="Forbes L."/>
            <person name="Fu Q."/>
            <person name="Gubbala S."/>
            <person name="Hirani K."/>
            <person name="Jayaseelan J.C."/>
            <person name="Lara F."/>
            <person name="Munidasa M."/>
            <person name="Palculict T."/>
            <person name="Patil S."/>
            <person name="Pu L.-L."/>
            <person name="Saada N."/>
            <person name="Tang L."/>
            <person name="Weissenberger G."/>
            <person name="Zhu Y."/>
            <person name="Hemphill L."/>
            <person name="Shang Y."/>
            <person name="Youmans B."/>
            <person name="Ayvaz T."/>
            <person name="Ross M."/>
            <person name="Santibanez J."/>
            <person name="Aqrawi P."/>
            <person name="Gross S."/>
            <person name="Joshi V."/>
            <person name="Fowler G."/>
            <person name="Nazareth L."/>
            <person name="Reid J."/>
            <person name="Worley K."/>
            <person name="Petrosino J."/>
            <person name="Highlander S."/>
            <person name="Gibbs R."/>
        </authorList>
    </citation>
    <scope>NUCLEOTIDE SEQUENCE [LARGE SCALE GENOMIC DNA]</scope>
    <source>
        <strain evidence="1">ATCC 33269</strain>
    </source>
</reference>
<dbReference type="HOGENOM" id="CLU_1843330_0_0_10"/>
<sequence length="139" mass="15743">MSKQNNFTALTWAQFKEEILHSQNMMISLDSNDIQVFEEKGESAISVIEASSDDCSDKRFKIIGETLLEQYPKLIRKEQASELILMSIQYPASAPIGMEEMMYIQELIGTITSSSRDCQIKWGMGAREDNISRIVVAAR</sequence>